<proteinExistence type="inferred from homology"/>
<dbReference type="GO" id="GO:0005886">
    <property type="term" value="C:plasma membrane"/>
    <property type="evidence" value="ECO:0007669"/>
    <property type="project" value="TreeGrafter"/>
</dbReference>
<dbReference type="Proteomes" id="UP000215694">
    <property type="component" value="Unassembled WGS sequence"/>
</dbReference>
<evidence type="ECO:0000259" key="4">
    <source>
        <dbReference type="PROSITE" id="PS51178"/>
    </source>
</evidence>
<protein>
    <submittedName>
        <fullName evidence="5">Stage V sporulation protein D</fullName>
    </submittedName>
</protein>
<dbReference type="OrthoDB" id="9804124at2"/>
<dbReference type="PANTHER" id="PTHR30627:SF1">
    <property type="entry name" value="PEPTIDOGLYCAN D,D-TRANSPEPTIDASE FTSI"/>
    <property type="match status" value="1"/>
</dbReference>
<evidence type="ECO:0000256" key="2">
    <source>
        <dbReference type="ARBA" id="ARBA00007171"/>
    </source>
</evidence>
<dbReference type="Gene3D" id="3.40.710.10">
    <property type="entry name" value="DD-peptidase/beta-lactamase superfamily"/>
    <property type="match status" value="1"/>
</dbReference>
<name>A0A371J722_9FIRM</name>
<dbReference type="EMBL" id="NOJY02000006">
    <property type="protein sequence ID" value="RDY28478.1"/>
    <property type="molecule type" value="Genomic_DNA"/>
</dbReference>
<dbReference type="GO" id="GO:0071555">
    <property type="term" value="P:cell wall organization"/>
    <property type="evidence" value="ECO:0007669"/>
    <property type="project" value="TreeGrafter"/>
</dbReference>
<organism evidence="5 6">
    <name type="scientific">Romboutsia weinsteinii</name>
    <dbReference type="NCBI Taxonomy" id="2020949"/>
    <lineage>
        <taxon>Bacteria</taxon>
        <taxon>Bacillati</taxon>
        <taxon>Bacillota</taxon>
        <taxon>Clostridia</taxon>
        <taxon>Peptostreptococcales</taxon>
        <taxon>Peptostreptococcaceae</taxon>
        <taxon>Romboutsia</taxon>
    </lineage>
</organism>
<dbReference type="SUPFAM" id="SSF56601">
    <property type="entry name" value="beta-lactamase/transpeptidase-like"/>
    <property type="match status" value="1"/>
</dbReference>
<evidence type="ECO:0000256" key="1">
    <source>
        <dbReference type="ARBA" id="ARBA00004370"/>
    </source>
</evidence>
<evidence type="ECO:0000313" key="6">
    <source>
        <dbReference type="Proteomes" id="UP000215694"/>
    </source>
</evidence>
<dbReference type="SUPFAM" id="SSF56519">
    <property type="entry name" value="Penicillin binding protein dimerisation domain"/>
    <property type="match status" value="1"/>
</dbReference>
<dbReference type="InterPro" id="IPR011927">
    <property type="entry name" value="SpoVD_pbp"/>
</dbReference>
<dbReference type="PANTHER" id="PTHR30627">
    <property type="entry name" value="PEPTIDOGLYCAN D,D-TRANSPEPTIDASE"/>
    <property type="match status" value="1"/>
</dbReference>
<dbReference type="SMART" id="SM00740">
    <property type="entry name" value="PASTA"/>
    <property type="match status" value="1"/>
</dbReference>
<comment type="caution">
    <text evidence="5">The sequence shown here is derived from an EMBL/GenBank/DDBJ whole genome shotgun (WGS) entry which is preliminary data.</text>
</comment>
<sequence>MKKIKRISKKRLVLTLILACTLFFCLILRTGYLQLIKGEWLSTKALDQQTREIPIEPKRGTIYDTNMKELAVSVTKYTVWCKPVEVKDKEDTAKKVAEILGKEYEDVYKLVNKTNTALVKIERWIDDETASKIRDTKLSGIWVAEDNQRYYPYGNFAAYVLGHTSKTDATGLAGVEMKYDKALKGTDGRLIISTDASGREIAQGVEKYYEPVQGNGLVLTIDETIQHYAENAVQKAYEKNNAKKVSVIAMDPKSGDILAMASKPDYDPNDPNTPQYEYFQNLLDEYSDKDKIKGYYQMWRNTMISDTYEPGSTFKLVTTSASLEEGVVKDGEKFTCTGGVMVGGRRIKCWRHYRPHGVQDLKHAVQNSCNPVFVELGDRLGVSKLYDYIEAYGLTAKTGIDLPGEAKGIFYNEKNVGPVELATISFGQSISVTPIQLITAISSIANEGKLMQPRVVKGYTDNKGNITEEIEPKMVRQVLSEETSKQMMEITESVVSEGGGKIAYLPGYRLGGKTGTAQKVIDGKYAQGKYICSFVGIAPTDDPQIVVLAIVDEPTGVSAFGSTTAGPIIKEVMSNSLKYLGVEPKYTDEEKAELEKPKVKVPDVRNLQIGDAVKVLEEAKLKPILDSDIELPEDTKIIDMFPKPGVEVQEGSSIMIYYEESKGDN</sequence>
<dbReference type="NCBIfam" id="TIGR02214">
    <property type="entry name" value="spoVD_pbp"/>
    <property type="match status" value="1"/>
</dbReference>
<dbReference type="Pfam" id="PF00905">
    <property type="entry name" value="Transpeptidase"/>
    <property type="match status" value="1"/>
</dbReference>
<dbReference type="SUPFAM" id="SSF54184">
    <property type="entry name" value="Penicillin-binding protein 2x (pbp-2x), c-terminal domain"/>
    <property type="match status" value="1"/>
</dbReference>
<comment type="subcellular location">
    <subcellularLocation>
        <location evidence="1">Membrane</location>
    </subcellularLocation>
</comment>
<evidence type="ECO:0000313" key="5">
    <source>
        <dbReference type="EMBL" id="RDY28478.1"/>
    </source>
</evidence>
<feature type="domain" description="PASTA" evidence="4">
    <location>
        <begin position="595"/>
        <end position="660"/>
    </location>
</feature>
<evidence type="ECO:0000256" key="3">
    <source>
        <dbReference type="ARBA" id="ARBA00023136"/>
    </source>
</evidence>
<keyword evidence="6" id="KW-1185">Reference proteome</keyword>
<dbReference type="Gene3D" id="3.90.1310.10">
    <property type="entry name" value="Penicillin-binding protein 2a (Domain 2)"/>
    <property type="match status" value="1"/>
</dbReference>
<dbReference type="InterPro" id="IPR001460">
    <property type="entry name" value="PCN-bd_Tpept"/>
</dbReference>
<gene>
    <name evidence="5" type="ORF">CHL78_004640</name>
</gene>
<dbReference type="GO" id="GO:0008658">
    <property type="term" value="F:penicillin binding"/>
    <property type="evidence" value="ECO:0007669"/>
    <property type="project" value="InterPro"/>
</dbReference>
<reference evidence="5 6" key="1">
    <citation type="journal article" date="2017" name="Genome Announc.">
        <title>Draft Genome Sequence of Romboutsia weinsteinii sp. nov. Strain CCRI-19649(T) Isolated from Surface Water.</title>
        <authorList>
            <person name="Maheux A.F."/>
            <person name="Boudreau D.K."/>
            <person name="Berube E."/>
            <person name="Boissinot M."/>
            <person name="Cantin P."/>
            <person name="Raymond F."/>
            <person name="Corbeil J."/>
            <person name="Omar R.F."/>
            <person name="Bergeron M.G."/>
        </authorList>
    </citation>
    <scope>NUCLEOTIDE SEQUENCE [LARGE SCALE GENOMIC DNA]</scope>
    <source>
        <strain evidence="5 6">CCRI-19649</strain>
    </source>
</reference>
<dbReference type="Pfam" id="PF03793">
    <property type="entry name" value="PASTA"/>
    <property type="match status" value="1"/>
</dbReference>
<dbReference type="RefSeq" id="WP_094366410.1">
    <property type="nucleotide sequence ID" value="NZ_NOJY02000006.1"/>
</dbReference>
<dbReference type="InterPro" id="IPR012338">
    <property type="entry name" value="Beta-lactam/transpept-like"/>
</dbReference>
<comment type="similarity">
    <text evidence="2">Belongs to the transpeptidase family.</text>
</comment>
<keyword evidence="3" id="KW-0472">Membrane</keyword>
<dbReference type="InterPro" id="IPR036138">
    <property type="entry name" value="PBP_dimer_sf"/>
</dbReference>
<dbReference type="InterPro" id="IPR005543">
    <property type="entry name" value="PASTA_dom"/>
</dbReference>
<accession>A0A371J722</accession>
<dbReference type="InterPro" id="IPR005311">
    <property type="entry name" value="PBP_dimer"/>
</dbReference>
<dbReference type="InterPro" id="IPR050515">
    <property type="entry name" value="Beta-lactam/transpept"/>
</dbReference>
<dbReference type="Gene3D" id="3.30.10.20">
    <property type="match status" value="1"/>
</dbReference>
<dbReference type="Pfam" id="PF03717">
    <property type="entry name" value="PBP_dimer"/>
    <property type="match status" value="1"/>
</dbReference>
<dbReference type="AlphaFoldDB" id="A0A371J722"/>
<dbReference type="PROSITE" id="PS51178">
    <property type="entry name" value="PASTA"/>
    <property type="match status" value="1"/>
</dbReference>
<dbReference type="CDD" id="cd06576">
    <property type="entry name" value="PASTA_Pbp2x-like_1"/>
    <property type="match status" value="1"/>
</dbReference>